<comment type="caution">
    <text evidence="1">The sequence shown here is derived from an EMBL/GenBank/DDBJ whole genome shotgun (WGS) entry which is preliminary data.</text>
</comment>
<name>A0A329ME58_9MYCO</name>
<dbReference type="Proteomes" id="UP000250915">
    <property type="component" value="Unassembled WGS sequence"/>
</dbReference>
<evidence type="ECO:0000313" key="1">
    <source>
        <dbReference type="EMBL" id="RAV17546.1"/>
    </source>
</evidence>
<gene>
    <name evidence="1" type="ORF">DQP57_00540</name>
</gene>
<dbReference type="AlphaFoldDB" id="A0A329ME58"/>
<evidence type="ECO:0000313" key="2">
    <source>
        <dbReference type="Proteomes" id="UP000250915"/>
    </source>
</evidence>
<protein>
    <submittedName>
        <fullName evidence="1">Uncharacterized protein</fullName>
    </submittedName>
</protein>
<organism evidence="1 2">
    <name type="scientific">Mycobacterium colombiense</name>
    <dbReference type="NCBI Taxonomy" id="339268"/>
    <lineage>
        <taxon>Bacteria</taxon>
        <taxon>Bacillati</taxon>
        <taxon>Actinomycetota</taxon>
        <taxon>Actinomycetes</taxon>
        <taxon>Mycobacteriales</taxon>
        <taxon>Mycobacteriaceae</taxon>
        <taxon>Mycobacterium</taxon>
        <taxon>Mycobacterium avium complex (MAC)</taxon>
    </lineage>
</organism>
<dbReference type="EMBL" id="QMEV01000001">
    <property type="protein sequence ID" value="RAV17546.1"/>
    <property type="molecule type" value="Genomic_DNA"/>
</dbReference>
<sequence length="188" mass="21750">MDAVLDNSYRDFHVKGFDYLCLHRTDDLTIKAYFITDAIQDLPEVVNPHDHRYDFQTECLSGMIRNKWYTRELKTLRPGKMFSAFLWDTPLNGGEGFRYSNRAMLWQNGIFTAGPGRGYSMRHDEIHTIQVLKPETCIVLAQHKDKVPVGMPTRTYIDGDAPPINDLYNTFTADQAMKRIELLKDLIS</sequence>
<proteinExistence type="predicted"/>
<accession>A0A329ME58</accession>
<reference evidence="1 2" key="1">
    <citation type="submission" date="2018-06" db="EMBL/GenBank/DDBJ databases">
        <title>NTM in soil in Japan.</title>
        <authorList>
            <person name="Ohya K."/>
        </authorList>
    </citation>
    <scope>NUCLEOTIDE SEQUENCE [LARGE SCALE GENOMIC DNA]</scope>
    <source>
        <strain evidence="1 2">GF28</strain>
    </source>
</reference>